<dbReference type="Pfam" id="PF00765">
    <property type="entry name" value="Autoind_synth"/>
    <property type="match status" value="1"/>
</dbReference>
<evidence type="ECO:0000313" key="11">
    <source>
        <dbReference type="Proteomes" id="UP001155587"/>
    </source>
</evidence>
<dbReference type="PROSITE" id="PS51187">
    <property type="entry name" value="AUTOINDUCER_SYNTH_2"/>
    <property type="match status" value="1"/>
</dbReference>
<dbReference type="RefSeq" id="WP_265674137.1">
    <property type="nucleotide sequence ID" value="NZ_JAKRRY010000006.1"/>
</dbReference>
<evidence type="ECO:0000313" key="10">
    <source>
        <dbReference type="EMBL" id="MCW8345724.1"/>
    </source>
</evidence>
<dbReference type="GO" id="GO:0009372">
    <property type="term" value="P:quorum sensing"/>
    <property type="evidence" value="ECO:0007669"/>
    <property type="project" value="UniProtKB-UniRule"/>
</dbReference>
<comment type="catalytic activity">
    <reaction evidence="7 9">
        <text>a fatty acyl-[ACP] + S-adenosyl-L-methionine = an N-acyl-L-homoserine lactone + S-methyl-5'-thioadenosine + holo-[ACP] + H(+)</text>
        <dbReference type="Rhea" id="RHEA:10096"/>
        <dbReference type="Rhea" id="RHEA-COMP:9685"/>
        <dbReference type="Rhea" id="RHEA-COMP:14125"/>
        <dbReference type="ChEBI" id="CHEBI:15378"/>
        <dbReference type="ChEBI" id="CHEBI:17509"/>
        <dbReference type="ChEBI" id="CHEBI:55474"/>
        <dbReference type="ChEBI" id="CHEBI:59789"/>
        <dbReference type="ChEBI" id="CHEBI:64479"/>
        <dbReference type="ChEBI" id="CHEBI:138651"/>
        <dbReference type="EC" id="2.3.1.184"/>
    </reaction>
</comment>
<keyword evidence="11" id="KW-1185">Reference proteome</keyword>
<keyword evidence="3 8" id="KW-0673">Quorum sensing</keyword>
<gene>
    <name evidence="10" type="ORF">MD535_06830</name>
</gene>
<organism evidence="10 11">
    <name type="scientific">Vibrio qingdaonensis</name>
    <dbReference type="NCBI Taxonomy" id="2829491"/>
    <lineage>
        <taxon>Bacteria</taxon>
        <taxon>Pseudomonadati</taxon>
        <taxon>Pseudomonadota</taxon>
        <taxon>Gammaproteobacteria</taxon>
        <taxon>Vibrionales</taxon>
        <taxon>Vibrionaceae</taxon>
        <taxon>Vibrio</taxon>
    </lineage>
</organism>
<dbReference type="Proteomes" id="UP001155587">
    <property type="component" value="Unassembled WGS sequence"/>
</dbReference>
<keyword evidence="6 8" id="KW-0071">Autoinducer synthesis</keyword>
<evidence type="ECO:0000256" key="2">
    <source>
        <dbReference type="ARBA" id="ARBA00018768"/>
    </source>
</evidence>
<comment type="caution">
    <text evidence="10">The sequence shown here is derived from an EMBL/GenBank/DDBJ whole genome shotgun (WGS) entry which is preliminary data.</text>
</comment>
<evidence type="ECO:0000256" key="5">
    <source>
        <dbReference type="ARBA" id="ARBA00022691"/>
    </source>
</evidence>
<protein>
    <recommendedName>
        <fullName evidence="2 9">Acyl-homoserine-lactone synthase</fullName>
        <ecNumber evidence="1 9">2.3.1.184</ecNumber>
    </recommendedName>
    <alternativeName>
        <fullName evidence="9">Autoinducer synthesis protein</fullName>
    </alternativeName>
</protein>
<dbReference type="PRINTS" id="PR01549">
    <property type="entry name" value="AUTOINDCRSYN"/>
</dbReference>
<keyword evidence="4 9" id="KW-0808">Transferase</keyword>
<keyword evidence="10" id="KW-0012">Acyltransferase</keyword>
<evidence type="ECO:0000256" key="4">
    <source>
        <dbReference type="ARBA" id="ARBA00022679"/>
    </source>
</evidence>
<evidence type="ECO:0000256" key="3">
    <source>
        <dbReference type="ARBA" id="ARBA00022654"/>
    </source>
</evidence>
<keyword evidence="5 9" id="KW-0949">S-adenosyl-L-methionine</keyword>
<dbReference type="InterPro" id="IPR016181">
    <property type="entry name" value="Acyl_CoA_acyltransferase"/>
</dbReference>
<dbReference type="PANTHER" id="PTHR39322">
    <property type="entry name" value="ACYL-HOMOSERINE-LACTONE SYNTHASE"/>
    <property type="match status" value="1"/>
</dbReference>
<accession>A0A9X3HVY1</accession>
<dbReference type="PANTHER" id="PTHR39322:SF1">
    <property type="entry name" value="ISOVALERYL-HOMOSERINE LACTONE SYNTHASE"/>
    <property type="match status" value="1"/>
</dbReference>
<dbReference type="GO" id="GO:0061579">
    <property type="term" value="F:N-acyl homoserine lactone synthase activity"/>
    <property type="evidence" value="ECO:0007669"/>
    <property type="project" value="UniProtKB-UniRule"/>
</dbReference>
<evidence type="ECO:0000256" key="6">
    <source>
        <dbReference type="ARBA" id="ARBA00022929"/>
    </source>
</evidence>
<dbReference type="InterPro" id="IPR001690">
    <property type="entry name" value="Autoind_synthase"/>
</dbReference>
<dbReference type="Gene3D" id="3.40.630.30">
    <property type="match status" value="1"/>
</dbReference>
<evidence type="ECO:0000256" key="9">
    <source>
        <dbReference type="RuleBase" id="RU361135"/>
    </source>
</evidence>
<sequence length="202" mass="23705">MEPIITICTYNELTDKQKIEMHQLRYQVFVERLQWSINTQDQLDIDEYDRPDSKYIIIEYENKVAACWRLLHTNSAYMLNNTFPELLQGEVFNDKSIVELTRFAVDREIAKRASHINFTAMLFYLVVQYAIEQGYTEYVTLTSTGIERIMRKIGIPSCRIGDGKVHLLDTTRSVALRVPVDNALRHWFANTTIHQHRFDRAG</sequence>
<dbReference type="EMBL" id="JAKRRY010000006">
    <property type="protein sequence ID" value="MCW8345724.1"/>
    <property type="molecule type" value="Genomic_DNA"/>
</dbReference>
<comment type="similarity">
    <text evidence="8 9">Belongs to the autoinducer synthase family.</text>
</comment>
<evidence type="ECO:0000256" key="1">
    <source>
        <dbReference type="ARBA" id="ARBA00012340"/>
    </source>
</evidence>
<proteinExistence type="inferred from homology"/>
<evidence type="ECO:0000256" key="8">
    <source>
        <dbReference type="PROSITE-ProRule" id="PRU00533"/>
    </source>
</evidence>
<dbReference type="AlphaFoldDB" id="A0A9X3HVY1"/>
<evidence type="ECO:0000256" key="7">
    <source>
        <dbReference type="ARBA" id="ARBA00048576"/>
    </source>
</evidence>
<reference evidence="10" key="1">
    <citation type="submission" date="2022-02" db="EMBL/GenBank/DDBJ databases">
        <title>Vibrio sp. nov, a new bacterium isolated from seawater.</title>
        <authorList>
            <person name="Yuan Y."/>
        </authorList>
    </citation>
    <scope>NUCLEOTIDE SEQUENCE</scope>
    <source>
        <strain evidence="10">ZSDZ65</strain>
    </source>
</reference>
<dbReference type="GO" id="GO:0007165">
    <property type="term" value="P:signal transduction"/>
    <property type="evidence" value="ECO:0007669"/>
    <property type="project" value="TreeGrafter"/>
</dbReference>
<dbReference type="EC" id="2.3.1.184" evidence="1 9"/>
<name>A0A9X3HVY1_9VIBR</name>
<dbReference type="SUPFAM" id="SSF55729">
    <property type="entry name" value="Acyl-CoA N-acyltransferases (Nat)"/>
    <property type="match status" value="1"/>
</dbReference>